<feature type="transmembrane region" description="Helical" evidence="7">
    <location>
        <begin position="18"/>
        <end position="37"/>
    </location>
</feature>
<dbReference type="GO" id="GO:0055085">
    <property type="term" value="P:transmembrane transport"/>
    <property type="evidence" value="ECO:0007669"/>
    <property type="project" value="InterPro"/>
</dbReference>
<gene>
    <name evidence="8" type="ORF">H206_02953</name>
</gene>
<keyword evidence="4 7" id="KW-1133">Transmembrane helix</keyword>
<comment type="subcellular location">
    <subcellularLocation>
        <location evidence="6">Cell membrane</location>
        <topology evidence="6">Multi-pass membrane protein</topology>
    </subcellularLocation>
    <subcellularLocation>
        <location evidence="1">Membrane</location>
        <topology evidence="1">Multi-pass membrane protein</topology>
    </subcellularLocation>
</comment>
<evidence type="ECO:0000313" key="9">
    <source>
        <dbReference type="Proteomes" id="UP000287853"/>
    </source>
</evidence>
<feature type="transmembrane region" description="Helical" evidence="7">
    <location>
        <begin position="178"/>
        <end position="199"/>
    </location>
</feature>
<evidence type="ECO:0000256" key="5">
    <source>
        <dbReference type="ARBA" id="ARBA00023136"/>
    </source>
</evidence>
<dbReference type="InterPro" id="IPR037294">
    <property type="entry name" value="ABC_BtuC-like"/>
</dbReference>
<evidence type="ECO:0000256" key="4">
    <source>
        <dbReference type="ARBA" id="ARBA00022989"/>
    </source>
</evidence>
<keyword evidence="6" id="KW-0813">Transport</keyword>
<organism evidence="8 9">
    <name type="scientific">Candidatus Electrothrix aarhusensis</name>
    <dbReference type="NCBI Taxonomy" id="1859131"/>
    <lineage>
        <taxon>Bacteria</taxon>
        <taxon>Pseudomonadati</taxon>
        <taxon>Thermodesulfobacteriota</taxon>
        <taxon>Desulfobulbia</taxon>
        <taxon>Desulfobulbales</taxon>
        <taxon>Desulfobulbaceae</taxon>
        <taxon>Candidatus Electrothrix</taxon>
    </lineage>
</organism>
<feature type="transmembrane region" description="Helical" evidence="7">
    <location>
        <begin position="49"/>
        <end position="71"/>
    </location>
</feature>
<keyword evidence="9" id="KW-1185">Reference proteome</keyword>
<evidence type="ECO:0000313" key="8">
    <source>
        <dbReference type="EMBL" id="RWX43847.1"/>
    </source>
</evidence>
<dbReference type="PANTHER" id="PTHR30477">
    <property type="entry name" value="ABC-TRANSPORTER METAL-BINDING PROTEIN"/>
    <property type="match status" value="1"/>
</dbReference>
<feature type="transmembrane region" description="Helical" evidence="7">
    <location>
        <begin position="205"/>
        <end position="222"/>
    </location>
</feature>
<evidence type="ECO:0000256" key="1">
    <source>
        <dbReference type="ARBA" id="ARBA00004141"/>
    </source>
</evidence>
<dbReference type="Pfam" id="PF00950">
    <property type="entry name" value="ABC-3"/>
    <property type="match status" value="1"/>
</dbReference>
<evidence type="ECO:0000256" key="7">
    <source>
        <dbReference type="SAM" id="Phobius"/>
    </source>
</evidence>
<feature type="transmembrane region" description="Helical" evidence="7">
    <location>
        <begin position="91"/>
        <end position="110"/>
    </location>
</feature>
<keyword evidence="3 6" id="KW-0812">Transmembrane</keyword>
<feature type="transmembrane region" description="Helical" evidence="7">
    <location>
        <begin position="131"/>
        <end position="147"/>
    </location>
</feature>
<reference evidence="8 9" key="1">
    <citation type="submission" date="2017-01" db="EMBL/GenBank/DDBJ databases">
        <title>The cable genome- insights into the physiology and evolution of filamentous bacteria capable of sulfide oxidation via long distance electron transfer.</title>
        <authorList>
            <person name="Schreiber L."/>
            <person name="Bjerg J.T."/>
            <person name="Boggild A."/>
            <person name="Van De Vossenberg J."/>
            <person name="Meysman F."/>
            <person name="Nielsen L.P."/>
            <person name="Schramm A."/>
            <person name="Kjeldsen K.U."/>
        </authorList>
    </citation>
    <scope>NUCLEOTIDE SEQUENCE [LARGE SCALE GENOMIC DNA]</scope>
    <source>
        <strain evidence="8">MCF</strain>
    </source>
</reference>
<evidence type="ECO:0000256" key="3">
    <source>
        <dbReference type="ARBA" id="ARBA00022692"/>
    </source>
</evidence>
<accession>A0A3S3U7C9</accession>
<comment type="similarity">
    <text evidence="2 6">Belongs to the ABC-3 integral membrane protein family.</text>
</comment>
<protein>
    <submittedName>
        <fullName evidence="8">Zinc transport system permease protein</fullName>
    </submittedName>
</protein>
<evidence type="ECO:0000256" key="2">
    <source>
        <dbReference type="ARBA" id="ARBA00008034"/>
    </source>
</evidence>
<dbReference type="EMBL" id="MTKO01000108">
    <property type="protein sequence ID" value="RWX43847.1"/>
    <property type="molecule type" value="Genomic_DNA"/>
</dbReference>
<comment type="caution">
    <text evidence="8">The sequence shown here is derived from an EMBL/GenBank/DDBJ whole genome shotgun (WGS) entry which is preliminary data.</text>
</comment>
<name>A0A3S3U7C9_9BACT</name>
<dbReference type="AlphaFoldDB" id="A0A3S3U7C9"/>
<dbReference type="Gene3D" id="1.10.3470.10">
    <property type="entry name" value="ABC transporter involved in vitamin B12 uptake, BtuC"/>
    <property type="match status" value="1"/>
</dbReference>
<dbReference type="GO" id="GO:0010043">
    <property type="term" value="P:response to zinc ion"/>
    <property type="evidence" value="ECO:0007669"/>
    <property type="project" value="TreeGrafter"/>
</dbReference>
<dbReference type="GO" id="GO:0043190">
    <property type="term" value="C:ATP-binding cassette (ABC) transporter complex"/>
    <property type="evidence" value="ECO:0007669"/>
    <property type="project" value="InterPro"/>
</dbReference>
<keyword evidence="5 7" id="KW-0472">Membrane</keyword>
<evidence type="ECO:0000256" key="6">
    <source>
        <dbReference type="RuleBase" id="RU003943"/>
    </source>
</evidence>
<sequence length="243" mass="25924">MAGIGGGLYLQNVVGIPWITPIRGAIIVSLLAALILAQVSKNAGQREDSVIGALWAGGMSIGFLFIAITPGYFDPMSYLFGNILLISKEDISFVIVLDLIILAVVGIFYNKLVALCFDEEYTQLRGVHTRWLYLLLLCLTALTIVLLVRIVGIIMVIALLTLPAAIAGNIASGIRQMMALATLLSGLFIVSGLGVSFSFDLPSGSVIILIATVCYLLSLGLGGKQLRKQEKTGSSAESYQEKT</sequence>
<proteinExistence type="inferred from homology"/>
<dbReference type="PANTHER" id="PTHR30477:SF18">
    <property type="entry name" value="METAL TRANSPORT SYSTEM MEMBRANE PROTEIN CT_417-RELATED"/>
    <property type="match status" value="1"/>
</dbReference>
<dbReference type="SUPFAM" id="SSF81345">
    <property type="entry name" value="ABC transporter involved in vitamin B12 uptake, BtuC"/>
    <property type="match status" value="1"/>
</dbReference>
<dbReference type="Proteomes" id="UP000287853">
    <property type="component" value="Unassembled WGS sequence"/>
</dbReference>
<feature type="transmembrane region" description="Helical" evidence="7">
    <location>
        <begin position="153"/>
        <end position="171"/>
    </location>
</feature>
<dbReference type="InterPro" id="IPR001626">
    <property type="entry name" value="ABC_TroCD"/>
</dbReference>